<protein>
    <submittedName>
        <fullName evidence="1">Uncharacterized protein</fullName>
    </submittedName>
</protein>
<organism evidence="1 2">
    <name type="scientific">Cephalotrichum gorgonifer</name>
    <dbReference type="NCBI Taxonomy" id="2041049"/>
    <lineage>
        <taxon>Eukaryota</taxon>
        <taxon>Fungi</taxon>
        <taxon>Dikarya</taxon>
        <taxon>Ascomycota</taxon>
        <taxon>Pezizomycotina</taxon>
        <taxon>Sordariomycetes</taxon>
        <taxon>Hypocreomycetidae</taxon>
        <taxon>Microascales</taxon>
        <taxon>Microascaceae</taxon>
        <taxon>Cephalotrichum</taxon>
    </lineage>
</organism>
<dbReference type="AlphaFoldDB" id="A0AAE8T061"/>
<evidence type="ECO:0000313" key="1">
    <source>
        <dbReference type="EMBL" id="SPO07620.1"/>
    </source>
</evidence>
<evidence type="ECO:0000313" key="2">
    <source>
        <dbReference type="Proteomes" id="UP001187682"/>
    </source>
</evidence>
<proteinExistence type="predicted"/>
<comment type="caution">
    <text evidence="1">The sequence shown here is derived from an EMBL/GenBank/DDBJ whole genome shotgun (WGS) entry which is preliminary data.</text>
</comment>
<name>A0AAE8T061_9PEZI</name>
<accession>A0AAE8T061</accession>
<dbReference type="Proteomes" id="UP001187682">
    <property type="component" value="Unassembled WGS sequence"/>
</dbReference>
<keyword evidence="2" id="KW-1185">Reference proteome</keyword>
<sequence>MASFDLGDSTETGILAAPATSQKPNMTPDYEVKLLLKPNMVLNSDYELTSTMLSDFGMPTTTTDMNIQFLDTGSKELFNSGWSTRIRKFKDENDFELTYKKRYPIIGGDIDDALTTANNEGFDAGDRKYDAQVEWGYQRQTLSISRKKSASASGVSGTDLPGEADSRVMLIDEAPDKFVNFVSPGWGTGVLDKSRIFGPILAKRSVVTWADKKLYIEVWPIKNAEKTGLEYIVEASFKTKSFAMASSGHQNLVAYLQGKGWLLPQESDRTKLILERYSGI</sequence>
<gene>
    <name evidence="1" type="ORF">DNG_10315</name>
</gene>
<dbReference type="EMBL" id="ONZQ02000022">
    <property type="protein sequence ID" value="SPO07620.1"/>
    <property type="molecule type" value="Genomic_DNA"/>
</dbReference>
<reference evidence="1" key="1">
    <citation type="submission" date="2018-03" db="EMBL/GenBank/DDBJ databases">
        <authorList>
            <person name="Guldener U."/>
        </authorList>
    </citation>
    <scope>NUCLEOTIDE SEQUENCE</scope>
</reference>